<organism evidence="1 2">
    <name type="scientific">Araneus ventricosus</name>
    <name type="common">Orbweaver spider</name>
    <name type="synonym">Epeira ventricosa</name>
    <dbReference type="NCBI Taxonomy" id="182803"/>
    <lineage>
        <taxon>Eukaryota</taxon>
        <taxon>Metazoa</taxon>
        <taxon>Ecdysozoa</taxon>
        <taxon>Arthropoda</taxon>
        <taxon>Chelicerata</taxon>
        <taxon>Arachnida</taxon>
        <taxon>Araneae</taxon>
        <taxon>Araneomorphae</taxon>
        <taxon>Entelegynae</taxon>
        <taxon>Araneoidea</taxon>
        <taxon>Araneidae</taxon>
        <taxon>Araneus</taxon>
    </lineage>
</organism>
<comment type="caution">
    <text evidence="1">The sequence shown here is derived from an EMBL/GenBank/DDBJ whole genome shotgun (WGS) entry which is preliminary data.</text>
</comment>
<protein>
    <submittedName>
        <fullName evidence="1">Uncharacterized protein</fullName>
    </submittedName>
</protein>
<dbReference type="Proteomes" id="UP000499080">
    <property type="component" value="Unassembled WGS sequence"/>
</dbReference>
<evidence type="ECO:0000313" key="2">
    <source>
        <dbReference type="Proteomes" id="UP000499080"/>
    </source>
</evidence>
<name>A0A4Y2JKI9_ARAVE</name>
<dbReference type="EMBL" id="BGPR01003558">
    <property type="protein sequence ID" value="GBM89646.1"/>
    <property type="molecule type" value="Genomic_DNA"/>
</dbReference>
<evidence type="ECO:0000313" key="1">
    <source>
        <dbReference type="EMBL" id="GBM89646.1"/>
    </source>
</evidence>
<dbReference type="OrthoDB" id="8194810at2759"/>
<accession>A0A4Y2JKI9</accession>
<sequence length="150" mass="17307">MKIKVIGGDSEESEEISIHLPDTETNDREILPRRRKLARRLISDSTECSRVVVTSSEEWIWKEIDNTPVISLFESEIKKFTGVPDVNAPILRKIGANPKSLEVFKEALNMNFWEILSTETNRYAEQEMNKIDCPSKNLEHHSLRTIKVLL</sequence>
<gene>
    <name evidence="1" type="ORF">AVEN_260665_1</name>
</gene>
<reference evidence="1 2" key="1">
    <citation type="journal article" date="2019" name="Sci. Rep.">
        <title>Orb-weaving spider Araneus ventricosus genome elucidates the spidroin gene catalogue.</title>
        <authorList>
            <person name="Kono N."/>
            <person name="Nakamura H."/>
            <person name="Ohtoshi R."/>
            <person name="Moran D.A.P."/>
            <person name="Shinohara A."/>
            <person name="Yoshida Y."/>
            <person name="Fujiwara M."/>
            <person name="Mori M."/>
            <person name="Tomita M."/>
            <person name="Arakawa K."/>
        </authorList>
    </citation>
    <scope>NUCLEOTIDE SEQUENCE [LARGE SCALE GENOMIC DNA]</scope>
</reference>
<proteinExistence type="predicted"/>
<keyword evidence="2" id="KW-1185">Reference proteome</keyword>
<dbReference type="AlphaFoldDB" id="A0A4Y2JKI9"/>